<reference evidence="2" key="1">
    <citation type="submission" date="2015-06" db="EMBL/GenBank/DDBJ databases">
        <authorList>
            <person name="Joergensen T."/>
        </authorList>
    </citation>
    <scope>NUCLEOTIDE SEQUENCE</scope>
    <source>
        <strain evidence="2">RGRH1803</strain>
    </source>
</reference>
<dbReference type="GO" id="GO:0006260">
    <property type="term" value="P:DNA replication"/>
    <property type="evidence" value="ECO:0007669"/>
    <property type="project" value="TreeGrafter"/>
</dbReference>
<dbReference type="Gene3D" id="3.40.50.300">
    <property type="entry name" value="P-loop containing nucleotide triphosphate hydrolases"/>
    <property type="match status" value="1"/>
</dbReference>
<dbReference type="InterPro" id="IPR027417">
    <property type="entry name" value="P-loop_NTPase"/>
</dbReference>
<dbReference type="SUPFAM" id="SSF52540">
    <property type="entry name" value="P-loop containing nucleoside triphosphate hydrolases"/>
    <property type="match status" value="1"/>
</dbReference>
<dbReference type="EMBL" id="LN854302">
    <property type="protein sequence ID" value="CRY97986.1"/>
    <property type="molecule type" value="Genomic_DNA"/>
</dbReference>
<organism evidence="2">
    <name type="scientific">uncultured prokaryote</name>
    <dbReference type="NCBI Taxonomy" id="198431"/>
    <lineage>
        <taxon>unclassified sequences</taxon>
        <taxon>environmental samples</taxon>
    </lineage>
</organism>
<dbReference type="Pfam" id="PF01695">
    <property type="entry name" value="IstB_IS21"/>
    <property type="match status" value="1"/>
</dbReference>
<dbReference type="PANTHER" id="PTHR30050:SF4">
    <property type="entry name" value="ATP-BINDING PROTEIN RV3427C IN INSERTION SEQUENCE-RELATED"/>
    <property type="match status" value="1"/>
</dbReference>
<proteinExistence type="predicted"/>
<protein>
    <recommendedName>
        <fullName evidence="1">IstB-like ATP-binding domain-containing protein</fullName>
    </recommendedName>
</protein>
<dbReference type="PANTHER" id="PTHR30050">
    <property type="entry name" value="CHROMOSOMAL REPLICATION INITIATOR PROTEIN DNAA"/>
    <property type="match status" value="1"/>
</dbReference>
<evidence type="ECO:0000259" key="1">
    <source>
        <dbReference type="Pfam" id="PF01695"/>
    </source>
</evidence>
<accession>A0A0H5Q7I9</accession>
<dbReference type="InterPro" id="IPR002611">
    <property type="entry name" value="IstB_ATP-bd"/>
</dbReference>
<reference evidence="2" key="2">
    <citation type="submission" date="2015-07" db="EMBL/GenBank/DDBJ databases">
        <title>Plasmids, circular viruses and viroids from rat gut.</title>
        <authorList>
            <person name="Jorgensen T.J."/>
            <person name="Hansen M.A."/>
            <person name="Xu Z."/>
            <person name="Tabak M.A."/>
            <person name="Sorensen S.J."/>
            <person name="Hansen L.H."/>
        </authorList>
    </citation>
    <scope>NUCLEOTIDE SEQUENCE</scope>
    <source>
        <strain evidence="2">RGRH1803</strain>
    </source>
</reference>
<dbReference type="CDD" id="cd00009">
    <property type="entry name" value="AAA"/>
    <property type="match status" value="1"/>
</dbReference>
<name>A0A0H5Q7I9_9ZZZZ</name>
<feature type="domain" description="IstB-like ATP-binding" evidence="1">
    <location>
        <begin position="75"/>
        <end position="303"/>
    </location>
</feature>
<dbReference type="AlphaFoldDB" id="A0A0H5Q7I9"/>
<dbReference type="GO" id="GO:0005524">
    <property type="term" value="F:ATP binding"/>
    <property type="evidence" value="ECO:0007669"/>
    <property type="project" value="InterPro"/>
</dbReference>
<sequence length="317" mass="36508">MELKPKLNDDMKQTEKSDAPLLYVKQEIDSDRLKAYSSAHKESAKAALPVINKMQRSLDGKLDTEPLDILRSLEILDLTKYSRLLNSLHYDMADKDLSSREIITQVFSQMAKLKIEFTAVQNFNKAKFPIALANKEFNIDICRTNKPKAEELLQCHWLKDQLNMHIHGPHNLGKTHFATQIGKKAIELEYSTLFLKARDLFYRLKQMAAKDQDVLKSDLFKRDLLILDDIGREFPSSVTVANLFYTLIDYRLSNGMTTIITSVYQPSDWVRKYEALDDNKAGIIEKVMLQALLVEFDGESFMIETFNKNNPEYSLGE</sequence>
<evidence type="ECO:0000313" key="2">
    <source>
        <dbReference type="EMBL" id="CRY97986.1"/>
    </source>
</evidence>